<sequence length="308" mass="34942">MHEGSFYDAKWRSAGDYRPSIVAYYYKQWDDFHMGFHAHEATEFMYVISGVCSVETKRETIAMRKGDLVMLDAGVPHKLRVERGSPCRMLNVEFTFKPCGAVFPSFKQLADGDPALARMLERQLDTIVLRDSADVQPILKSLVLELDMGGAGAGREAMTNLLISQLLIRVARLTGEDAKDGAERQIHRYVRTAVEYIHQYYDCDIQAKDIAAAVNLHPVYLQRIFKANMSVSITEYLTELRMERAKMLLAGTDVPIIEIADYIGLNSRQYFSMLFKKITGLSPAAYRKSQASIQYYSDENVQIVDIPQ</sequence>
<evidence type="ECO:0000256" key="2">
    <source>
        <dbReference type="ARBA" id="ARBA00023125"/>
    </source>
</evidence>
<evidence type="ECO:0000256" key="3">
    <source>
        <dbReference type="ARBA" id="ARBA00023163"/>
    </source>
</evidence>
<dbReference type="InterPro" id="IPR037923">
    <property type="entry name" value="HTH-like"/>
</dbReference>
<name>A0A6C0FR04_9BACL</name>
<dbReference type="EMBL" id="CP048209">
    <property type="protein sequence ID" value="QHT59566.1"/>
    <property type="molecule type" value="Genomic_DNA"/>
</dbReference>
<gene>
    <name evidence="5" type="ORF">GXP70_06100</name>
</gene>
<keyword evidence="6" id="KW-1185">Reference proteome</keyword>
<dbReference type="RefSeq" id="WP_162355632.1">
    <property type="nucleotide sequence ID" value="NZ_CP048209.1"/>
</dbReference>
<proteinExistence type="predicted"/>
<dbReference type="PRINTS" id="PR00032">
    <property type="entry name" value="HTHARAC"/>
</dbReference>
<dbReference type="GO" id="GO:0003700">
    <property type="term" value="F:DNA-binding transcription factor activity"/>
    <property type="evidence" value="ECO:0007669"/>
    <property type="project" value="InterPro"/>
</dbReference>
<dbReference type="InterPro" id="IPR020449">
    <property type="entry name" value="Tscrpt_reg_AraC-type_HTH"/>
</dbReference>
<dbReference type="SUPFAM" id="SSF51215">
    <property type="entry name" value="Regulatory protein AraC"/>
    <property type="match status" value="1"/>
</dbReference>
<dbReference type="InterPro" id="IPR013096">
    <property type="entry name" value="Cupin_2"/>
</dbReference>
<dbReference type="Proteomes" id="UP000476064">
    <property type="component" value="Chromosome"/>
</dbReference>
<dbReference type="InterPro" id="IPR009057">
    <property type="entry name" value="Homeodomain-like_sf"/>
</dbReference>
<dbReference type="PANTHER" id="PTHR43280:SF28">
    <property type="entry name" value="HTH-TYPE TRANSCRIPTIONAL ACTIVATOR RHAS"/>
    <property type="match status" value="1"/>
</dbReference>
<dbReference type="Pfam" id="PF07883">
    <property type="entry name" value="Cupin_2"/>
    <property type="match status" value="1"/>
</dbReference>
<dbReference type="SUPFAM" id="SSF46689">
    <property type="entry name" value="Homeodomain-like"/>
    <property type="match status" value="2"/>
</dbReference>
<dbReference type="AlphaFoldDB" id="A0A6C0FR04"/>
<dbReference type="PANTHER" id="PTHR43280">
    <property type="entry name" value="ARAC-FAMILY TRANSCRIPTIONAL REGULATOR"/>
    <property type="match status" value="1"/>
</dbReference>
<organism evidence="5 6">
    <name type="scientific">Paenibacillus lycopersici</name>
    <dbReference type="NCBI Taxonomy" id="2704462"/>
    <lineage>
        <taxon>Bacteria</taxon>
        <taxon>Bacillati</taxon>
        <taxon>Bacillota</taxon>
        <taxon>Bacilli</taxon>
        <taxon>Bacillales</taxon>
        <taxon>Paenibacillaceae</taxon>
        <taxon>Paenibacillus</taxon>
    </lineage>
</organism>
<protein>
    <submittedName>
        <fullName evidence="5">AraC family transcriptional regulator</fullName>
    </submittedName>
</protein>
<feature type="domain" description="HTH araC/xylS-type" evidence="4">
    <location>
        <begin position="191"/>
        <end position="289"/>
    </location>
</feature>
<reference evidence="5 6" key="1">
    <citation type="submission" date="2020-01" db="EMBL/GenBank/DDBJ databases">
        <title>Paenibacillus sp. nov., isolated from tomato rhizosphere.</title>
        <authorList>
            <person name="Weon H.-Y."/>
            <person name="Lee S.A."/>
        </authorList>
    </citation>
    <scope>NUCLEOTIDE SEQUENCE [LARGE SCALE GENOMIC DNA]</scope>
    <source>
        <strain evidence="5 6">12200R-189</strain>
    </source>
</reference>
<evidence type="ECO:0000313" key="5">
    <source>
        <dbReference type="EMBL" id="QHT59566.1"/>
    </source>
</evidence>
<keyword evidence="1" id="KW-0805">Transcription regulation</keyword>
<dbReference type="KEGG" id="plyc:GXP70_06100"/>
<dbReference type="InterPro" id="IPR018060">
    <property type="entry name" value="HTH_AraC"/>
</dbReference>
<keyword evidence="3" id="KW-0804">Transcription</keyword>
<evidence type="ECO:0000313" key="6">
    <source>
        <dbReference type="Proteomes" id="UP000476064"/>
    </source>
</evidence>
<accession>A0A6C0FR04</accession>
<evidence type="ECO:0000259" key="4">
    <source>
        <dbReference type="PROSITE" id="PS01124"/>
    </source>
</evidence>
<keyword evidence="2" id="KW-0238">DNA-binding</keyword>
<dbReference type="Pfam" id="PF12833">
    <property type="entry name" value="HTH_18"/>
    <property type="match status" value="1"/>
</dbReference>
<evidence type="ECO:0000256" key="1">
    <source>
        <dbReference type="ARBA" id="ARBA00023015"/>
    </source>
</evidence>
<dbReference type="InterPro" id="IPR018062">
    <property type="entry name" value="HTH_AraC-typ_CS"/>
</dbReference>
<dbReference type="Gene3D" id="1.10.10.60">
    <property type="entry name" value="Homeodomain-like"/>
    <property type="match status" value="2"/>
</dbReference>
<dbReference type="InterPro" id="IPR014710">
    <property type="entry name" value="RmlC-like_jellyroll"/>
</dbReference>
<dbReference type="Gene3D" id="2.60.120.10">
    <property type="entry name" value="Jelly Rolls"/>
    <property type="match status" value="1"/>
</dbReference>
<dbReference type="PROSITE" id="PS00041">
    <property type="entry name" value="HTH_ARAC_FAMILY_1"/>
    <property type="match status" value="1"/>
</dbReference>
<dbReference type="PROSITE" id="PS01124">
    <property type="entry name" value="HTH_ARAC_FAMILY_2"/>
    <property type="match status" value="1"/>
</dbReference>
<dbReference type="SMART" id="SM00342">
    <property type="entry name" value="HTH_ARAC"/>
    <property type="match status" value="1"/>
</dbReference>
<dbReference type="GO" id="GO:0043565">
    <property type="term" value="F:sequence-specific DNA binding"/>
    <property type="evidence" value="ECO:0007669"/>
    <property type="project" value="InterPro"/>
</dbReference>